<dbReference type="RefSeq" id="WP_115476661.1">
    <property type="nucleotide sequence ID" value="NZ_QRBF01000001.1"/>
</dbReference>
<sequence length="339" mass="35705">MKPFAIKRASRLGTWVLAALSLAGLVSIAHAADDAKPQPAPTAVSSLSPDMRPQNVPLDYVITPNGYFAVSCVQAVREGEKVHADGSIEARDGTMRKPAACTQPHYTQSGMRIDPNGATSQPASNKRPASGYSGWFLTAYYTTSTGVGSISANWVVPSSPSRTTDQVDYFFPGLEQSESNAESILQPVLGYNAFSGSGVSLWTLSSWNCCVSGTTYYSGPVNTAAGDQIQGIVTSTCNGGSDCATITSTDETNGHSTTLQTNPYAALTWVFGGTLEAYNISSCSLLPASKSVVYTGIQVKDMSGNTISQSWTPWNIIGSSSPQCNYGISTTTSSVTLDY</sequence>
<dbReference type="AlphaFoldDB" id="A0A370XD68"/>
<dbReference type="OrthoDB" id="8583929at2"/>
<evidence type="ECO:0000313" key="3">
    <source>
        <dbReference type="EMBL" id="RDS86393.1"/>
    </source>
</evidence>
<evidence type="ECO:0000256" key="1">
    <source>
        <dbReference type="SAM" id="MobiDB-lite"/>
    </source>
</evidence>
<feature type="region of interest" description="Disordered" evidence="1">
    <location>
        <begin position="89"/>
        <end position="128"/>
    </location>
</feature>
<organism evidence="3 4">
    <name type="scientific">Dyella psychrodurans</name>
    <dbReference type="NCBI Taxonomy" id="1927960"/>
    <lineage>
        <taxon>Bacteria</taxon>
        <taxon>Pseudomonadati</taxon>
        <taxon>Pseudomonadota</taxon>
        <taxon>Gammaproteobacteria</taxon>
        <taxon>Lysobacterales</taxon>
        <taxon>Rhodanobacteraceae</taxon>
        <taxon>Dyella</taxon>
    </lineage>
</organism>
<keyword evidence="4" id="KW-1185">Reference proteome</keyword>
<proteinExistence type="predicted"/>
<protein>
    <submittedName>
        <fullName evidence="3">Uncharacterized protein</fullName>
    </submittedName>
</protein>
<keyword evidence="2" id="KW-0732">Signal</keyword>
<accession>A0A370XD68</accession>
<gene>
    <name evidence="3" type="ORF">DWU99_03825</name>
</gene>
<evidence type="ECO:0000256" key="2">
    <source>
        <dbReference type="SAM" id="SignalP"/>
    </source>
</evidence>
<feature type="chain" id="PRO_5016604641" evidence="2">
    <location>
        <begin position="32"/>
        <end position="339"/>
    </location>
</feature>
<dbReference type="Proteomes" id="UP000255334">
    <property type="component" value="Unassembled WGS sequence"/>
</dbReference>
<dbReference type="EMBL" id="QRBF01000001">
    <property type="protein sequence ID" value="RDS86393.1"/>
    <property type="molecule type" value="Genomic_DNA"/>
</dbReference>
<reference evidence="3 4" key="1">
    <citation type="submission" date="2018-07" db="EMBL/GenBank/DDBJ databases">
        <title>Dyella monticola sp. nov. and Dyella psychrodurans sp. nov. isolated from monsoon evergreen broad-leaved forest soil of Dinghu Mountain, China.</title>
        <authorList>
            <person name="Gao Z."/>
            <person name="Qiu L."/>
        </authorList>
    </citation>
    <scope>NUCLEOTIDE SEQUENCE [LARGE SCALE GENOMIC DNA]</scope>
    <source>
        <strain evidence="3 4">4MSK11</strain>
    </source>
</reference>
<evidence type="ECO:0000313" key="4">
    <source>
        <dbReference type="Proteomes" id="UP000255334"/>
    </source>
</evidence>
<feature type="signal peptide" evidence="2">
    <location>
        <begin position="1"/>
        <end position="31"/>
    </location>
</feature>
<name>A0A370XD68_9GAMM</name>
<comment type="caution">
    <text evidence="3">The sequence shown here is derived from an EMBL/GenBank/DDBJ whole genome shotgun (WGS) entry which is preliminary data.</text>
</comment>